<dbReference type="Gene3D" id="2.60.40.1240">
    <property type="match status" value="1"/>
</dbReference>
<proteinExistence type="predicted"/>
<name>A0ABS2VTM9_STRAS</name>
<dbReference type="InterPro" id="IPR029050">
    <property type="entry name" value="Immunoprotect_excell_Ig-like"/>
</dbReference>
<feature type="region of interest" description="Disordered" evidence="2">
    <location>
        <begin position="22"/>
        <end position="65"/>
    </location>
</feature>
<organism evidence="4 5">
    <name type="scientific">Streptomyces actuosus</name>
    <dbReference type="NCBI Taxonomy" id="1885"/>
    <lineage>
        <taxon>Bacteria</taxon>
        <taxon>Bacillati</taxon>
        <taxon>Actinomycetota</taxon>
        <taxon>Actinomycetes</taxon>
        <taxon>Kitasatosporales</taxon>
        <taxon>Streptomycetaceae</taxon>
        <taxon>Streptomyces</taxon>
    </lineage>
</organism>
<keyword evidence="1 3" id="KW-0732">Signal</keyword>
<evidence type="ECO:0000313" key="5">
    <source>
        <dbReference type="Proteomes" id="UP000788262"/>
    </source>
</evidence>
<feature type="signal peptide" evidence="3">
    <location>
        <begin position="1"/>
        <end position="21"/>
    </location>
</feature>
<evidence type="ECO:0008006" key="6">
    <source>
        <dbReference type="Google" id="ProtNLM"/>
    </source>
</evidence>
<dbReference type="PROSITE" id="PS51257">
    <property type="entry name" value="PROKAR_LIPOPROTEIN"/>
    <property type="match status" value="1"/>
</dbReference>
<protein>
    <recommendedName>
        <fullName evidence="6">DUF4352 domain-containing protein</fullName>
    </recommendedName>
</protein>
<dbReference type="Proteomes" id="UP000788262">
    <property type="component" value="Unassembled WGS sequence"/>
</dbReference>
<feature type="compositionally biased region" description="Low complexity" evidence="2">
    <location>
        <begin position="34"/>
        <end position="44"/>
    </location>
</feature>
<evidence type="ECO:0000256" key="2">
    <source>
        <dbReference type="SAM" id="MobiDB-lite"/>
    </source>
</evidence>
<reference evidence="4 5" key="1">
    <citation type="submission" date="2021-02" db="EMBL/GenBank/DDBJ databases">
        <title>Whole genome sequencing of Streptomyces actuosus VRA1.</title>
        <authorList>
            <person name="Sen G."/>
            <person name="Sen A."/>
        </authorList>
    </citation>
    <scope>NUCLEOTIDE SEQUENCE [LARGE SCALE GENOMIC DNA]</scope>
    <source>
        <strain evidence="4 5">VRA1</strain>
    </source>
</reference>
<dbReference type="RefSeq" id="WP_205384529.1">
    <property type="nucleotide sequence ID" value="NZ_JAFFZS010000015.1"/>
</dbReference>
<dbReference type="EMBL" id="JAFFZS010000015">
    <property type="protein sequence ID" value="MBN0046384.1"/>
    <property type="molecule type" value="Genomic_DNA"/>
</dbReference>
<evidence type="ECO:0000313" key="4">
    <source>
        <dbReference type="EMBL" id="MBN0046384.1"/>
    </source>
</evidence>
<gene>
    <name evidence="4" type="ORF">JS756_20210</name>
</gene>
<keyword evidence="5" id="KW-1185">Reference proteome</keyword>
<comment type="caution">
    <text evidence="4">The sequence shown here is derived from an EMBL/GenBank/DDBJ whole genome shotgun (WGS) entry which is preliminary data.</text>
</comment>
<feature type="chain" id="PRO_5045363130" description="DUF4352 domain-containing protein" evidence="3">
    <location>
        <begin position="22"/>
        <end position="209"/>
    </location>
</feature>
<accession>A0ABS2VTM9</accession>
<evidence type="ECO:0000256" key="3">
    <source>
        <dbReference type="SAM" id="SignalP"/>
    </source>
</evidence>
<evidence type="ECO:0000256" key="1">
    <source>
        <dbReference type="ARBA" id="ARBA00022729"/>
    </source>
</evidence>
<sequence length="209" mass="21942">MRRRTALVTVTALAALLTACGGSGQQGSAERVTAAGDKAASQAADCGPDSGDRCNDGSASPAAAEPNTELAVGDTFAYDDGLTLQVTGISRITRYGEYDEKPAADKTAFRVVWTVTNGTDKPYDLDNLGYDAKGATSGGETELLYVEVDSKQMTGRLAPGRSGRFTSEYAIAKSDGNEIVFTLSRVDAAYMDDDTAYLGEDPHWTGAVE</sequence>